<dbReference type="PRINTS" id="PR00364">
    <property type="entry name" value="DISEASERSIST"/>
</dbReference>
<dbReference type="InterPro" id="IPR002182">
    <property type="entry name" value="NB-ARC"/>
</dbReference>
<sequence length="421" mass="44777">MRIQVLGPVRAWIGDDPVELTSAGRRAVLGLLAVAGGQPLDEAGQARLIRAYAAAGRRAKAFATYHDIRHRLADELGIDPGPELAAAHAAVLHDAPPETPRDSIRPAREEKEAVPAQLPADVPGFTGRDEELAELDRLVPIGEPALLVVAGMAGVGKTALAVRWAHRSRSRFPDGQLHINLRGYDTEQPMTADDALAGFLRALGMAGRDIPAGRDERAAAYRSRLDGRRMLIVLDNAATVEQVRPLLPGTPSCTVLVTSRDMLPGLVARHGAHRLVVPLLPGDEALTLVTRLIGGRVRDDPAAAADLIDRCARLPLALRVAAELAVGRPGAPLRTLVTELADESRRLELLDAGGDPQTGVQAVFSWSYRQLPPAAARAFRLLGLVPGPDLSGYGAAALLGTGVTEAPGCWTCWRTHTWSST</sequence>
<feature type="domain" description="Bacterial transcriptional activator" evidence="1">
    <location>
        <begin position="7"/>
        <end position="92"/>
    </location>
</feature>
<comment type="caution">
    <text evidence="2">The sequence shown here is derived from an EMBL/GenBank/DDBJ whole genome shotgun (WGS) entry which is preliminary data.</text>
</comment>
<accession>A0ABQ3X7Y8</accession>
<dbReference type="PANTHER" id="PTHR47691">
    <property type="entry name" value="REGULATOR-RELATED"/>
    <property type="match status" value="1"/>
</dbReference>
<dbReference type="SMART" id="SM01043">
    <property type="entry name" value="BTAD"/>
    <property type="match status" value="1"/>
</dbReference>
<evidence type="ECO:0000313" key="2">
    <source>
        <dbReference type="EMBL" id="GID54614.1"/>
    </source>
</evidence>
<dbReference type="RefSeq" id="WP_307837642.1">
    <property type="nucleotide sequence ID" value="NZ_BAAAQE010000036.1"/>
</dbReference>
<dbReference type="Pfam" id="PF00931">
    <property type="entry name" value="NB-ARC"/>
    <property type="match status" value="1"/>
</dbReference>
<protein>
    <recommendedName>
        <fullName evidence="1">Bacterial transcriptional activator domain-containing protein</fullName>
    </recommendedName>
</protein>
<reference evidence="2 3" key="1">
    <citation type="submission" date="2021-01" db="EMBL/GenBank/DDBJ databases">
        <title>Whole genome shotgun sequence of Actinoplanes couchii NBRC 106145.</title>
        <authorList>
            <person name="Komaki H."/>
            <person name="Tamura T."/>
        </authorList>
    </citation>
    <scope>NUCLEOTIDE SEQUENCE [LARGE SCALE GENOMIC DNA]</scope>
    <source>
        <strain evidence="2 3">NBRC 106145</strain>
    </source>
</reference>
<dbReference type="Gene3D" id="1.25.40.10">
    <property type="entry name" value="Tetratricopeptide repeat domain"/>
    <property type="match status" value="1"/>
</dbReference>
<dbReference type="InterPro" id="IPR011990">
    <property type="entry name" value="TPR-like_helical_dom_sf"/>
</dbReference>
<name>A0ABQ3X7Y8_9ACTN</name>
<organism evidence="2 3">
    <name type="scientific">Actinoplanes couchii</name>
    <dbReference type="NCBI Taxonomy" id="403638"/>
    <lineage>
        <taxon>Bacteria</taxon>
        <taxon>Bacillati</taxon>
        <taxon>Actinomycetota</taxon>
        <taxon>Actinomycetes</taxon>
        <taxon>Micromonosporales</taxon>
        <taxon>Micromonosporaceae</taxon>
        <taxon>Actinoplanes</taxon>
    </lineage>
</organism>
<dbReference type="InterPro" id="IPR027417">
    <property type="entry name" value="P-loop_NTPase"/>
</dbReference>
<dbReference type="EMBL" id="BOMG01000042">
    <property type="protein sequence ID" value="GID54614.1"/>
    <property type="molecule type" value="Genomic_DNA"/>
</dbReference>
<proteinExistence type="predicted"/>
<dbReference type="SUPFAM" id="SSF52540">
    <property type="entry name" value="P-loop containing nucleoside triphosphate hydrolases"/>
    <property type="match status" value="1"/>
</dbReference>
<gene>
    <name evidence="2" type="ORF">Aco03nite_030180</name>
</gene>
<dbReference type="Proteomes" id="UP000612282">
    <property type="component" value="Unassembled WGS sequence"/>
</dbReference>
<evidence type="ECO:0000313" key="3">
    <source>
        <dbReference type="Proteomes" id="UP000612282"/>
    </source>
</evidence>
<dbReference type="Pfam" id="PF03704">
    <property type="entry name" value="BTAD"/>
    <property type="match status" value="1"/>
</dbReference>
<dbReference type="PANTHER" id="PTHR47691:SF3">
    <property type="entry name" value="HTH-TYPE TRANSCRIPTIONAL REGULATOR RV0890C-RELATED"/>
    <property type="match status" value="1"/>
</dbReference>
<evidence type="ECO:0000259" key="1">
    <source>
        <dbReference type="SMART" id="SM01043"/>
    </source>
</evidence>
<dbReference type="Gene3D" id="3.40.50.300">
    <property type="entry name" value="P-loop containing nucleotide triphosphate hydrolases"/>
    <property type="match status" value="1"/>
</dbReference>
<keyword evidence="3" id="KW-1185">Reference proteome</keyword>
<dbReference type="SUPFAM" id="SSF48452">
    <property type="entry name" value="TPR-like"/>
    <property type="match status" value="1"/>
</dbReference>
<dbReference type="InterPro" id="IPR005158">
    <property type="entry name" value="BTAD"/>
</dbReference>